<gene>
    <name evidence="2" type="ordered locus">COPRO5265_0470</name>
</gene>
<keyword evidence="2" id="KW-0378">Hydrolase</keyword>
<accession>B5Y7T2</accession>
<dbReference type="OrthoDB" id="8595425at2"/>
<reference evidence="3" key="1">
    <citation type="submission" date="2008-08" db="EMBL/GenBank/DDBJ databases">
        <title>The complete genome sequence of Coprothermobacter proteolyticus strain ATCC 5245 / DSM 5265 / BT.</title>
        <authorList>
            <person name="Dodson R.J."/>
            <person name="Durkin A.S."/>
            <person name="Wu M."/>
            <person name="Eisen J."/>
            <person name="Sutton G."/>
        </authorList>
    </citation>
    <scope>NUCLEOTIDE SEQUENCE [LARGE SCALE GENOMIC DNA]</scope>
    <source>
        <strain evidence="3">ATCC 35245 / DSM 5265 / OCM 4 / BT</strain>
    </source>
</reference>
<evidence type="ECO:0000313" key="2">
    <source>
        <dbReference type="EMBL" id="ACI18031.1"/>
    </source>
</evidence>
<dbReference type="EMBL" id="CP001145">
    <property type="protein sequence ID" value="ACI18031.1"/>
    <property type="molecule type" value="Genomic_DNA"/>
</dbReference>
<proteinExistence type="predicted"/>
<protein>
    <submittedName>
        <fullName evidence="2">Alpha/beta hydrolase</fullName>
    </submittedName>
</protein>
<dbReference type="STRING" id="309798.COPRO5265_0470"/>
<reference evidence="2 3" key="2">
    <citation type="journal article" date="2014" name="Genome Announc.">
        <title>Complete Genome Sequence of Coprothermobacter proteolyticus DSM 5265.</title>
        <authorList>
            <person name="Alexiev A."/>
            <person name="Coil D.A."/>
            <person name="Badger J.H."/>
            <person name="Enticknap J."/>
            <person name="Ward N."/>
            <person name="Robb F.T."/>
            <person name="Eisen J.A."/>
        </authorList>
    </citation>
    <scope>NUCLEOTIDE SEQUENCE [LARGE SCALE GENOMIC DNA]</scope>
    <source>
        <strain evidence="3">ATCC 35245 / DSM 5265 / OCM 4 / BT</strain>
    </source>
</reference>
<feature type="domain" description="DUF4180" evidence="1">
    <location>
        <begin position="10"/>
        <end position="119"/>
    </location>
</feature>
<sequence length="122" mass="13676">MAQFDIVEKSGVKIAVVKDKTTLITDEQSALDFMSEVLEKTGCDRVIVDKCIAPEEFYDLSSGLAGSILQKFVNYRVKIAFVGDFSVYESKSLRDFIYESNKGSNVFFLPTQQEAIDKLSLL</sequence>
<dbReference type="GO" id="GO:0016787">
    <property type="term" value="F:hydrolase activity"/>
    <property type="evidence" value="ECO:0007669"/>
    <property type="project" value="UniProtKB-KW"/>
</dbReference>
<evidence type="ECO:0000313" key="3">
    <source>
        <dbReference type="Proteomes" id="UP000001732"/>
    </source>
</evidence>
<dbReference type="InterPro" id="IPR025438">
    <property type="entry name" value="DUF4180"/>
</dbReference>
<dbReference type="HOGENOM" id="CLU_151995_1_0_9"/>
<dbReference type="eggNOG" id="ENOG5032Z57">
    <property type="taxonomic scope" value="Bacteria"/>
</dbReference>
<dbReference type="AlphaFoldDB" id="B5Y7T2"/>
<evidence type="ECO:0000259" key="1">
    <source>
        <dbReference type="Pfam" id="PF13788"/>
    </source>
</evidence>
<name>B5Y7T2_COPPD</name>
<dbReference type="RefSeq" id="WP_012544681.1">
    <property type="nucleotide sequence ID" value="NC_011295.1"/>
</dbReference>
<dbReference type="KEGG" id="cpo:COPRO5265_0470"/>
<keyword evidence="3" id="KW-1185">Reference proteome</keyword>
<organism evidence="2 3">
    <name type="scientific">Coprothermobacter proteolyticus (strain ATCC 35245 / DSM 5265 / OCM 4 / BT)</name>
    <dbReference type="NCBI Taxonomy" id="309798"/>
    <lineage>
        <taxon>Bacteria</taxon>
        <taxon>Pseudomonadati</taxon>
        <taxon>Coprothermobacterota</taxon>
        <taxon>Coprothermobacteria</taxon>
        <taxon>Coprothermobacterales</taxon>
        <taxon>Coprothermobacteraceae</taxon>
        <taxon>Coprothermobacter</taxon>
    </lineage>
</organism>
<dbReference type="Proteomes" id="UP000001732">
    <property type="component" value="Chromosome"/>
</dbReference>
<dbReference type="Pfam" id="PF13788">
    <property type="entry name" value="DUF4180"/>
    <property type="match status" value="1"/>
</dbReference>